<keyword evidence="2" id="KW-0645">Protease</keyword>
<evidence type="ECO:0000256" key="5">
    <source>
        <dbReference type="ARBA" id="ARBA00022833"/>
    </source>
</evidence>
<dbReference type="Gene3D" id="3.30.2010.10">
    <property type="entry name" value="Metalloproteases ('zincins'), catalytic domain"/>
    <property type="match status" value="1"/>
</dbReference>
<dbReference type="GO" id="GO:0046872">
    <property type="term" value="F:metal ion binding"/>
    <property type="evidence" value="ECO:0007669"/>
    <property type="project" value="UniProtKB-KW"/>
</dbReference>
<keyword evidence="7" id="KW-0732">Signal</keyword>
<comment type="cofactor">
    <cofactor evidence="1">
        <name>Zn(2+)</name>
        <dbReference type="ChEBI" id="CHEBI:29105"/>
    </cofactor>
</comment>
<evidence type="ECO:0000256" key="2">
    <source>
        <dbReference type="ARBA" id="ARBA00022670"/>
    </source>
</evidence>
<keyword evidence="3" id="KW-0479">Metal-binding</keyword>
<dbReference type="InterPro" id="IPR001915">
    <property type="entry name" value="Peptidase_M48"/>
</dbReference>
<feature type="domain" description="Peptidase M48" evidence="8">
    <location>
        <begin position="67"/>
        <end position="250"/>
    </location>
</feature>
<evidence type="ECO:0000256" key="7">
    <source>
        <dbReference type="SAM" id="SignalP"/>
    </source>
</evidence>
<evidence type="ECO:0000256" key="1">
    <source>
        <dbReference type="ARBA" id="ARBA00001947"/>
    </source>
</evidence>
<dbReference type="Pfam" id="PF01435">
    <property type="entry name" value="Peptidase_M48"/>
    <property type="match status" value="1"/>
</dbReference>
<keyword evidence="4" id="KW-0378">Hydrolase</keyword>
<dbReference type="GO" id="GO:0016020">
    <property type="term" value="C:membrane"/>
    <property type="evidence" value="ECO:0007669"/>
    <property type="project" value="TreeGrafter"/>
</dbReference>
<sequence length="471" mass="53308">MTKLFRAAFLLLFIASTSWASNNLPDLGAPDLKDYDAQTETQLGQAFSTALHTYYDLDYDPETLSYIRRIGEKITSQTGKSRYFNFFVIDNPEINAFAGPNGIIGIHTGLIASARSEDELASVIAHEVAHVTQRHLSRTYEYQSEINMTSIASLIAAILIGTQDPSAGIATYMGGMGLSIQQQLKNSRIHENEADYFGIEYLNEAGYNPYAMGDFFARLSKEAQIYEGSMPEILSTHPVTANRLAKADDRARQFNDASRKEENATLALIQLRLNFTTRTTLDDFQIKNLTNDQACYLKNLKALYAYQNQTVSFDRPCLDSAIESHPNERLYRLLKAQIKVAQNDATALKDYDYLEAIYPSDFSIVYLHAKALSTLGKREQAIKLLETQTPSFHYQYMLYSELAKLYAEKQDRGRTYYYDALASYNIGNTAKTIYLLKQAKQNLSAKDVKLKEKIKRLETELGPMDKKRQPS</sequence>
<protein>
    <submittedName>
        <fullName evidence="9">Peptidase M48</fullName>
    </submittedName>
</protein>
<dbReference type="PANTHER" id="PTHR22726">
    <property type="entry name" value="METALLOENDOPEPTIDASE OMA1"/>
    <property type="match status" value="1"/>
</dbReference>
<reference evidence="9 10" key="1">
    <citation type="journal article" date="2018" name="Environ. Microbiol.">
        <title>Genomes of ubiquitous marine and hypersaline Hydrogenovibrio, Thiomicrorhabdus and Thiomicrospira spp. encode a diversity of mechanisms to sustain chemolithoautotrophy in heterogeneous environments.</title>
        <authorList>
            <person name="Scott K.M."/>
            <person name="Williams J."/>
            <person name="Porter C.M.B."/>
            <person name="Russel S."/>
            <person name="Harmer T.L."/>
            <person name="Paul J.H."/>
            <person name="Antonen K.M."/>
            <person name="Bridges M.K."/>
            <person name="Camper G.J."/>
            <person name="Campla C.K."/>
            <person name="Casella L.G."/>
            <person name="Chase E."/>
            <person name="Conrad J.W."/>
            <person name="Cruz M.C."/>
            <person name="Dunlap D.S."/>
            <person name="Duran L."/>
            <person name="Fahsbender E.M."/>
            <person name="Goldsmith D.B."/>
            <person name="Keeley R.F."/>
            <person name="Kondoff M.R."/>
            <person name="Kussy B.I."/>
            <person name="Lane M.K."/>
            <person name="Lawler S."/>
            <person name="Leigh B.A."/>
            <person name="Lewis C."/>
            <person name="Lostal L.M."/>
            <person name="Marking D."/>
            <person name="Mancera P.A."/>
            <person name="McClenthan E.C."/>
            <person name="McIntyre E.A."/>
            <person name="Mine J.A."/>
            <person name="Modi S."/>
            <person name="Moore B.D."/>
            <person name="Morgan W.A."/>
            <person name="Nelson K.M."/>
            <person name="Nguyen K.N."/>
            <person name="Ogburn N."/>
            <person name="Parrino D.G."/>
            <person name="Pedapudi A.D."/>
            <person name="Pelham R.P."/>
            <person name="Preece A.M."/>
            <person name="Rampersad E.A."/>
            <person name="Richardson J.C."/>
            <person name="Rodgers C.M."/>
            <person name="Schaffer B.L."/>
            <person name="Sheridan N.E."/>
            <person name="Solone M.R."/>
            <person name="Staley Z.R."/>
            <person name="Tabuchi M."/>
            <person name="Waide R.J."/>
            <person name="Wanjugi P.W."/>
            <person name="Young S."/>
            <person name="Clum A."/>
            <person name="Daum C."/>
            <person name="Huntemann M."/>
            <person name="Ivanova N."/>
            <person name="Kyrpides N."/>
            <person name="Mikhailova N."/>
            <person name="Palaniappan K."/>
            <person name="Pillay M."/>
            <person name="Reddy T.B.K."/>
            <person name="Shapiro N."/>
            <person name="Stamatis D."/>
            <person name="Varghese N."/>
            <person name="Woyke T."/>
            <person name="Boden R."/>
            <person name="Freyermuth S.K."/>
            <person name="Kerfeld C.A."/>
        </authorList>
    </citation>
    <scope>NUCLEOTIDE SEQUENCE [LARGE SCALE GENOMIC DNA]</scope>
    <source>
        <strain evidence="9 10">JR-2</strain>
    </source>
</reference>
<evidence type="ECO:0000259" key="8">
    <source>
        <dbReference type="Pfam" id="PF01435"/>
    </source>
</evidence>
<dbReference type="InterPro" id="IPR011990">
    <property type="entry name" value="TPR-like_helical_dom_sf"/>
</dbReference>
<dbReference type="RefSeq" id="WP_128384503.1">
    <property type="nucleotide sequence ID" value="NZ_CP035033.1"/>
</dbReference>
<feature type="signal peptide" evidence="7">
    <location>
        <begin position="1"/>
        <end position="20"/>
    </location>
</feature>
<organism evidence="9 10">
    <name type="scientific">Hydrogenovibrio thermophilus</name>
    <dbReference type="NCBI Taxonomy" id="265883"/>
    <lineage>
        <taxon>Bacteria</taxon>
        <taxon>Pseudomonadati</taxon>
        <taxon>Pseudomonadota</taxon>
        <taxon>Gammaproteobacteria</taxon>
        <taxon>Thiotrichales</taxon>
        <taxon>Piscirickettsiaceae</taxon>
        <taxon>Hydrogenovibrio</taxon>
    </lineage>
</organism>
<dbReference type="GO" id="GO:0004222">
    <property type="term" value="F:metalloendopeptidase activity"/>
    <property type="evidence" value="ECO:0007669"/>
    <property type="project" value="InterPro"/>
</dbReference>
<accession>A0A410H1Q8</accession>
<evidence type="ECO:0000256" key="4">
    <source>
        <dbReference type="ARBA" id="ARBA00022801"/>
    </source>
</evidence>
<dbReference type="EMBL" id="CP035033">
    <property type="protein sequence ID" value="QAB14835.1"/>
    <property type="molecule type" value="Genomic_DNA"/>
</dbReference>
<proteinExistence type="predicted"/>
<dbReference type="SUPFAM" id="SSF48452">
    <property type="entry name" value="TPR-like"/>
    <property type="match status" value="1"/>
</dbReference>
<dbReference type="GO" id="GO:0051603">
    <property type="term" value="P:proteolysis involved in protein catabolic process"/>
    <property type="evidence" value="ECO:0007669"/>
    <property type="project" value="TreeGrafter"/>
</dbReference>
<feature type="chain" id="PRO_5019388330" evidence="7">
    <location>
        <begin position="21"/>
        <end position="471"/>
    </location>
</feature>
<gene>
    <name evidence="9" type="ORF">EPV75_03675</name>
</gene>
<evidence type="ECO:0000313" key="10">
    <source>
        <dbReference type="Proteomes" id="UP000285478"/>
    </source>
</evidence>
<keyword evidence="10" id="KW-1185">Reference proteome</keyword>
<dbReference type="KEGG" id="htr:EPV75_03675"/>
<keyword evidence="5" id="KW-0862">Zinc</keyword>
<evidence type="ECO:0000256" key="6">
    <source>
        <dbReference type="ARBA" id="ARBA00023049"/>
    </source>
</evidence>
<dbReference type="PANTHER" id="PTHR22726:SF1">
    <property type="entry name" value="METALLOENDOPEPTIDASE OMA1, MITOCHONDRIAL"/>
    <property type="match status" value="1"/>
</dbReference>
<dbReference type="Proteomes" id="UP000285478">
    <property type="component" value="Chromosome"/>
</dbReference>
<dbReference type="AlphaFoldDB" id="A0A410H1Q8"/>
<dbReference type="InterPro" id="IPR051156">
    <property type="entry name" value="Mito/Outer_Membr_Metalloprot"/>
</dbReference>
<name>A0A410H1Q8_9GAMM</name>
<keyword evidence="6" id="KW-0482">Metalloprotease</keyword>
<evidence type="ECO:0000256" key="3">
    <source>
        <dbReference type="ARBA" id="ARBA00022723"/>
    </source>
</evidence>
<evidence type="ECO:0000313" key="9">
    <source>
        <dbReference type="EMBL" id="QAB14835.1"/>
    </source>
</evidence>